<gene>
    <name evidence="1" type="ORF">L484_022298</name>
</gene>
<evidence type="ECO:0000313" key="2">
    <source>
        <dbReference type="Proteomes" id="UP000030645"/>
    </source>
</evidence>
<protein>
    <submittedName>
        <fullName evidence="1">Uncharacterized protein</fullName>
    </submittedName>
</protein>
<dbReference type="EMBL" id="KE346160">
    <property type="protein sequence ID" value="EXC28062.1"/>
    <property type="molecule type" value="Genomic_DNA"/>
</dbReference>
<reference evidence="2" key="1">
    <citation type="submission" date="2013-01" db="EMBL/GenBank/DDBJ databases">
        <title>Draft Genome Sequence of a Mulberry Tree, Morus notabilis C.K. Schneid.</title>
        <authorList>
            <person name="He N."/>
            <person name="Zhao S."/>
        </authorList>
    </citation>
    <scope>NUCLEOTIDE SEQUENCE</scope>
</reference>
<keyword evidence="2" id="KW-1185">Reference proteome</keyword>
<dbReference type="AlphaFoldDB" id="W9SUW7"/>
<proteinExistence type="predicted"/>
<dbReference type="Proteomes" id="UP000030645">
    <property type="component" value="Unassembled WGS sequence"/>
</dbReference>
<evidence type="ECO:0000313" key="1">
    <source>
        <dbReference type="EMBL" id="EXC28062.1"/>
    </source>
</evidence>
<accession>W9SUW7</accession>
<organism evidence="1 2">
    <name type="scientific">Morus notabilis</name>
    <dbReference type="NCBI Taxonomy" id="981085"/>
    <lineage>
        <taxon>Eukaryota</taxon>
        <taxon>Viridiplantae</taxon>
        <taxon>Streptophyta</taxon>
        <taxon>Embryophyta</taxon>
        <taxon>Tracheophyta</taxon>
        <taxon>Spermatophyta</taxon>
        <taxon>Magnoliopsida</taxon>
        <taxon>eudicotyledons</taxon>
        <taxon>Gunneridae</taxon>
        <taxon>Pentapetalae</taxon>
        <taxon>rosids</taxon>
        <taxon>fabids</taxon>
        <taxon>Rosales</taxon>
        <taxon>Moraceae</taxon>
        <taxon>Moreae</taxon>
        <taxon>Morus</taxon>
    </lineage>
</organism>
<name>W9SUW7_9ROSA</name>
<sequence length="60" mass="6998">MSNLAGDLVLRSHRRLRSQSHIGDGELRCSQNCMEERLLELRGRRISQTYASEPICNRRQ</sequence>